<reference evidence="2" key="1">
    <citation type="submission" date="2009-05" db="EMBL/GenBank/DDBJ databases">
        <title>The genome sequence of Ajellomyces capsulatus strain H143.</title>
        <authorList>
            <person name="Champion M."/>
            <person name="Cuomo C.A."/>
            <person name="Ma L.-J."/>
            <person name="Henn M.R."/>
            <person name="Sil A."/>
            <person name="Goldman B."/>
            <person name="Young S.K."/>
            <person name="Kodira C.D."/>
            <person name="Zeng Q."/>
            <person name="Koehrsen M."/>
            <person name="Alvarado L."/>
            <person name="Berlin A.M."/>
            <person name="Borenstein D."/>
            <person name="Chen Z."/>
            <person name="Engels R."/>
            <person name="Freedman E."/>
            <person name="Gellesch M."/>
            <person name="Goldberg J."/>
            <person name="Griggs A."/>
            <person name="Gujja S."/>
            <person name="Heiman D.I."/>
            <person name="Hepburn T.A."/>
            <person name="Howarth C."/>
            <person name="Jen D."/>
            <person name="Larson L."/>
            <person name="Lewis B."/>
            <person name="Mehta T."/>
            <person name="Park D."/>
            <person name="Pearson M."/>
            <person name="Roberts A."/>
            <person name="Saif S."/>
            <person name="Shea T.D."/>
            <person name="Shenoy N."/>
            <person name="Sisk P."/>
            <person name="Stolte C."/>
            <person name="Sykes S."/>
            <person name="Walk T."/>
            <person name="White J."/>
            <person name="Yandava C."/>
            <person name="Klein B."/>
            <person name="McEwen J.G."/>
            <person name="Puccia R."/>
            <person name="Goldman G.H."/>
            <person name="Felipe M.S."/>
            <person name="Nino-Vega G."/>
            <person name="San-Blas G."/>
            <person name="Taylor J.W."/>
            <person name="Mendoza L."/>
            <person name="Galagan J.E."/>
            <person name="Nusbaum C."/>
            <person name="Birren B.W."/>
        </authorList>
    </citation>
    <scope>NUCLEOTIDE SEQUENCE [LARGE SCALE GENOMIC DNA]</scope>
    <source>
        <strain evidence="2">H143</strain>
    </source>
</reference>
<dbReference type="Proteomes" id="UP000002624">
    <property type="component" value="Unassembled WGS sequence"/>
</dbReference>
<accession>C6HQF3</accession>
<dbReference type="AlphaFoldDB" id="C6HQF3"/>
<gene>
    <name evidence="1" type="ORF">HCDG_08871</name>
</gene>
<dbReference type="EMBL" id="GG692435">
    <property type="protein sequence ID" value="EER37420.1"/>
    <property type="molecule type" value="Genomic_DNA"/>
</dbReference>
<proteinExistence type="predicted"/>
<evidence type="ECO:0000313" key="1">
    <source>
        <dbReference type="EMBL" id="EER37420.1"/>
    </source>
</evidence>
<organism evidence="1 2">
    <name type="scientific">Ajellomyces capsulatus (strain H143)</name>
    <name type="common">Darling's disease fungus</name>
    <name type="synonym">Histoplasma capsulatum</name>
    <dbReference type="NCBI Taxonomy" id="544712"/>
    <lineage>
        <taxon>Eukaryota</taxon>
        <taxon>Fungi</taxon>
        <taxon>Dikarya</taxon>
        <taxon>Ascomycota</taxon>
        <taxon>Pezizomycotina</taxon>
        <taxon>Eurotiomycetes</taxon>
        <taxon>Eurotiomycetidae</taxon>
        <taxon>Onygenales</taxon>
        <taxon>Ajellomycetaceae</taxon>
        <taxon>Histoplasma</taxon>
    </lineage>
</organism>
<dbReference type="HOGENOM" id="CLU_888437_0_0_1"/>
<protein>
    <submittedName>
        <fullName evidence="1">Uncharacterized protein</fullName>
    </submittedName>
</protein>
<dbReference type="STRING" id="544712.C6HQF3"/>
<evidence type="ECO:0000313" key="2">
    <source>
        <dbReference type="Proteomes" id="UP000002624"/>
    </source>
</evidence>
<sequence length="313" mass="36056">MSIFSMGSTGQMLFQDGSVSQYNFIIMINIVLVIELARRMELRPLIVKASAGQNISQANQPLAPGDYEIYAPDDRRGFDSRNRRINNKPSDAAHIPPLEKESFWVENNFSLWITNEDSGNYSEPVNAIQNGFFYQAPEEGTRIELAVRDRHQMLTFFWFIACFMGLRESVRIGIFAARADPREASNQRLHLELQRRWLWEHIFNVLVAPLITKPMYYLREQGRNLIRSYHTITAFRTLGSRVPDQSAFSVNHMYPGANWILQRGISAPLKDRFGSLPSLTLLSVSTKSAHKEKEKSSKHVKPTHKWIRANCKR</sequence>
<dbReference type="VEuPathDB" id="FungiDB:HCDG_08871"/>
<name>C6HQF3_AJECH</name>